<comment type="caution">
    <text evidence="1">The sequence shown here is derived from an EMBL/GenBank/DDBJ whole genome shotgun (WGS) entry which is preliminary data.</text>
</comment>
<evidence type="ECO:0000313" key="1">
    <source>
        <dbReference type="EMBL" id="GIY13559.1"/>
    </source>
</evidence>
<reference evidence="1 2" key="1">
    <citation type="submission" date="2021-06" db="EMBL/GenBank/DDBJ databases">
        <title>Caerostris extrusa draft genome.</title>
        <authorList>
            <person name="Kono N."/>
            <person name="Arakawa K."/>
        </authorList>
    </citation>
    <scope>NUCLEOTIDE SEQUENCE [LARGE SCALE GENOMIC DNA]</scope>
</reference>
<proteinExistence type="predicted"/>
<dbReference type="Proteomes" id="UP001054945">
    <property type="component" value="Unassembled WGS sequence"/>
</dbReference>
<name>A0AAV4QXK8_CAEEX</name>
<accession>A0AAV4QXK8</accession>
<evidence type="ECO:0000313" key="2">
    <source>
        <dbReference type="Proteomes" id="UP001054945"/>
    </source>
</evidence>
<sequence length="100" mass="11370">MSYSRRPRKLVAYIFPPKKRKNEYLFYFFPRSITRDNVSGQRGSICGLLVGSVSDECAKELATGIVSSIALENNPSSWSVGYRIHLQTPCVPLCRESIRR</sequence>
<keyword evidence="2" id="KW-1185">Reference proteome</keyword>
<gene>
    <name evidence="1" type="ORF">CEXT_286021</name>
</gene>
<protein>
    <submittedName>
        <fullName evidence="1">Uncharacterized protein</fullName>
    </submittedName>
</protein>
<dbReference type="EMBL" id="BPLR01006958">
    <property type="protein sequence ID" value="GIY13559.1"/>
    <property type="molecule type" value="Genomic_DNA"/>
</dbReference>
<dbReference type="AlphaFoldDB" id="A0AAV4QXK8"/>
<organism evidence="1 2">
    <name type="scientific">Caerostris extrusa</name>
    <name type="common">Bark spider</name>
    <name type="synonym">Caerostris bankana</name>
    <dbReference type="NCBI Taxonomy" id="172846"/>
    <lineage>
        <taxon>Eukaryota</taxon>
        <taxon>Metazoa</taxon>
        <taxon>Ecdysozoa</taxon>
        <taxon>Arthropoda</taxon>
        <taxon>Chelicerata</taxon>
        <taxon>Arachnida</taxon>
        <taxon>Araneae</taxon>
        <taxon>Araneomorphae</taxon>
        <taxon>Entelegynae</taxon>
        <taxon>Araneoidea</taxon>
        <taxon>Araneidae</taxon>
        <taxon>Caerostris</taxon>
    </lineage>
</organism>